<keyword evidence="3 4" id="KW-0687">Ribonucleoprotein</keyword>
<organism evidence="5 6">
    <name type="scientific">Triparma columacea</name>
    <dbReference type="NCBI Taxonomy" id="722753"/>
    <lineage>
        <taxon>Eukaryota</taxon>
        <taxon>Sar</taxon>
        <taxon>Stramenopiles</taxon>
        <taxon>Ochrophyta</taxon>
        <taxon>Bolidophyceae</taxon>
        <taxon>Parmales</taxon>
        <taxon>Triparmaceae</taxon>
        <taxon>Triparma</taxon>
    </lineage>
</organism>
<comment type="caution">
    <text evidence="5">The sequence shown here is derived from an EMBL/GenBank/DDBJ whole genome shotgun (WGS) entry which is preliminary data.</text>
</comment>
<reference evidence="6" key="1">
    <citation type="journal article" date="2023" name="Commun. Biol.">
        <title>Genome analysis of Parmales, the sister group of diatoms, reveals the evolutionary specialization of diatoms from phago-mixotrophs to photoautotrophs.</title>
        <authorList>
            <person name="Ban H."/>
            <person name="Sato S."/>
            <person name="Yoshikawa S."/>
            <person name="Yamada K."/>
            <person name="Nakamura Y."/>
            <person name="Ichinomiya M."/>
            <person name="Sato N."/>
            <person name="Blanc-Mathieu R."/>
            <person name="Endo H."/>
            <person name="Kuwata A."/>
            <person name="Ogata H."/>
        </authorList>
    </citation>
    <scope>NUCLEOTIDE SEQUENCE [LARGE SCALE GENOMIC DNA]</scope>
</reference>
<dbReference type="HAMAP" id="MF_00382">
    <property type="entry name" value="Ribosomal_bL20"/>
    <property type="match status" value="1"/>
</dbReference>
<evidence type="ECO:0000256" key="2">
    <source>
        <dbReference type="ARBA" id="ARBA00022980"/>
    </source>
</evidence>
<dbReference type="OrthoDB" id="10251781at2759"/>
<dbReference type="SUPFAM" id="SSF74731">
    <property type="entry name" value="Ribosomal protein L20"/>
    <property type="match status" value="1"/>
</dbReference>
<name>A0A9W7GM50_9STRA</name>
<proteinExistence type="inferred from homology"/>
<comment type="similarity">
    <text evidence="1 4">Belongs to the bacterial ribosomal protein bL20 family.</text>
</comment>
<evidence type="ECO:0000256" key="4">
    <source>
        <dbReference type="RuleBase" id="RU000561"/>
    </source>
</evidence>
<evidence type="ECO:0000313" key="5">
    <source>
        <dbReference type="EMBL" id="GMI47256.1"/>
    </source>
</evidence>
<dbReference type="AlphaFoldDB" id="A0A9W7GM50"/>
<dbReference type="GO" id="GO:1990904">
    <property type="term" value="C:ribonucleoprotein complex"/>
    <property type="evidence" value="ECO:0007669"/>
    <property type="project" value="UniProtKB-KW"/>
</dbReference>
<accession>A0A9W7GM50</accession>
<evidence type="ECO:0000313" key="6">
    <source>
        <dbReference type="Proteomes" id="UP001165065"/>
    </source>
</evidence>
<dbReference type="Proteomes" id="UP001165065">
    <property type="component" value="Unassembled WGS sequence"/>
</dbReference>
<dbReference type="NCBIfam" id="TIGR01032">
    <property type="entry name" value="rplT_bact"/>
    <property type="match status" value="1"/>
</dbReference>
<evidence type="ECO:0000256" key="1">
    <source>
        <dbReference type="ARBA" id="ARBA00007698"/>
    </source>
</evidence>
<evidence type="ECO:0000256" key="3">
    <source>
        <dbReference type="ARBA" id="ARBA00023274"/>
    </source>
</evidence>
<dbReference type="GO" id="GO:0003735">
    <property type="term" value="F:structural constituent of ribosome"/>
    <property type="evidence" value="ECO:0007669"/>
    <property type="project" value="InterPro"/>
</dbReference>
<keyword evidence="6" id="KW-1185">Reference proteome</keyword>
<dbReference type="Pfam" id="PF00453">
    <property type="entry name" value="Ribosomal_L20"/>
    <property type="match status" value="1"/>
</dbReference>
<evidence type="ECO:0008006" key="7">
    <source>
        <dbReference type="Google" id="ProtNLM"/>
    </source>
</evidence>
<keyword evidence="2 4" id="KW-0689">Ribosomal protein</keyword>
<dbReference type="Gene3D" id="1.10.1900.20">
    <property type="entry name" value="Ribosomal protein L20"/>
    <property type="match status" value="1"/>
</dbReference>
<gene>
    <name evidence="5" type="ORF">TrCOL_g10544</name>
</gene>
<dbReference type="InterPro" id="IPR005813">
    <property type="entry name" value="Ribosomal_bL20"/>
</dbReference>
<dbReference type="GO" id="GO:0005840">
    <property type="term" value="C:ribosome"/>
    <property type="evidence" value="ECO:0007669"/>
    <property type="project" value="UniProtKB-KW"/>
</dbReference>
<dbReference type="PANTHER" id="PTHR10986">
    <property type="entry name" value="39S RIBOSOMAL PROTEIN L20"/>
    <property type="match status" value="1"/>
</dbReference>
<dbReference type="CDD" id="cd07026">
    <property type="entry name" value="Ribosomal_L20"/>
    <property type="match status" value="1"/>
</dbReference>
<protein>
    <recommendedName>
        <fullName evidence="7">50S ribosomal protein L20</fullName>
    </recommendedName>
</protein>
<dbReference type="PRINTS" id="PR00062">
    <property type="entry name" value="RIBOSOMALL20"/>
</dbReference>
<dbReference type="GO" id="GO:0006412">
    <property type="term" value="P:translation"/>
    <property type="evidence" value="ECO:0007669"/>
    <property type="project" value="InterPro"/>
</dbReference>
<dbReference type="Gene3D" id="6.10.160.10">
    <property type="match status" value="1"/>
</dbReference>
<dbReference type="GO" id="GO:0019843">
    <property type="term" value="F:rRNA binding"/>
    <property type="evidence" value="ECO:0007669"/>
    <property type="project" value="InterPro"/>
</dbReference>
<dbReference type="InterPro" id="IPR035566">
    <property type="entry name" value="Ribosomal_protein_bL20_C"/>
</dbReference>
<dbReference type="EMBL" id="BRYA01000336">
    <property type="protein sequence ID" value="GMI47256.1"/>
    <property type="molecule type" value="Genomic_DNA"/>
</dbReference>
<sequence length="196" mass="21523">MFSSFGTVRSFSSRLSFLTQRTYTTLNPLSRSIPSNTSVNRVLASPSSLPSSSSSALSARSTLGSSYGPSSYLSPLGSLRTFASKKHKRVIKLARGYKGRANRVFSVAIQRVEKALQHAYVGRKLKKRDARRNWIVGMNAGLRAHGTRYGEFIGMQKGSGCRVNRKVLAGLAEWEPFSFKAVLDVVKMKAKEKGGK</sequence>